<evidence type="ECO:0000313" key="2">
    <source>
        <dbReference type="Proteomes" id="UP001638806"/>
    </source>
</evidence>
<reference evidence="1" key="1">
    <citation type="submission" date="2024-12" db="EMBL/GenBank/DDBJ databases">
        <title>Comparative genomics and development of molecular markers within Purpureocillium lilacinum and among Purpureocillium species.</title>
        <authorList>
            <person name="Yeh Z.-Y."/>
            <person name="Ni N.-T."/>
            <person name="Lo P.-H."/>
            <person name="Mushyakhwo K."/>
            <person name="Lin C.-F."/>
            <person name="Nai Y.-S."/>
        </authorList>
    </citation>
    <scope>NUCLEOTIDE SEQUENCE</scope>
    <source>
        <strain evidence="1">NCHU-NPUST-175</strain>
    </source>
</reference>
<proteinExistence type="predicted"/>
<protein>
    <submittedName>
        <fullName evidence="1">Uncharacterized protein</fullName>
    </submittedName>
</protein>
<name>A0ACC4DDD8_PURLI</name>
<sequence length="576" mass="62963">MTAQPPSPIPLDPPMPMPMPPRNLRTGSSAASHLTRFWAFMLSRNLIKGSHGCLRPCTCGELELPGYSRAHHVSNRATNPAPFPGSFPRELALASQCSHGSFQAPPAGVAAGDLVRGALRKQRLQQQGKRQGQAGEPPPPKQPIDREHEMKVAQEKLKPRPDEVSSQSSVRHVLEGSGQSNTPEPASLSTGLKHDIGIVRDTFRLTRVPKESHVLGLAGTIPYLATSLSTVFLAWDLTKQVPTGNRLYDALFIPHDTAHYLLSVIEPLQLGYGAVIISFLGAIHWGLEYAEKEPLRDRTRFRYGMGVAASIVAWPTLFLPFETALTTQFMAFVALYFADSRAASRGWAPQWYGMYRFLLTVMVGLAILVSLVGRASISQHGRLSSQGLSSTIESAGIADRSTNWAKLEAEEKERLRKKKEEAEKKAKKEAKKNQADKGANKEEGKKESAEAKDTKDKADKQSSGAKDDAKTDEDESKKDEKQSDDKAQDEPKEGKEKKGAENKGDSEAGKKEQNRTKDDGGDEKAKDNSKKTEDGKDAKEGDDEAKGHDKENKGGQKDKEGDKPKDGGKADKGAKK</sequence>
<comment type="caution">
    <text evidence="1">The sequence shown here is derived from an EMBL/GenBank/DDBJ whole genome shotgun (WGS) entry which is preliminary data.</text>
</comment>
<keyword evidence="2" id="KW-1185">Reference proteome</keyword>
<dbReference type="EMBL" id="JBGNUJ010000012">
    <property type="protein sequence ID" value="KAL3953318.1"/>
    <property type="molecule type" value="Genomic_DNA"/>
</dbReference>
<accession>A0ACC4DDD8</accession>
<organism evidence="1 2">
    <name type="scientific">Purpureocillium lilacinum</name>
    <name type="common">Paecilomyces lilacinus</name>
    <dbReference type="NCBI Taxonomy" id="33203"/>
    <lineage>
        <taxon>Eukaryota</taxon>
        <taxon>Fungi</taxon>
        <taxon>Dikarya</taxon>
        <taxon>Ascomycota</taxon>
        <taxon>Pezizomycotina</taxon>
        <taxon>Sordariomycetes</taxon>
        <taxon>Hypocreomycetidae</taxon>
        <taxon>Hypocreales</taxon>
        <taxon>Ophiocordycipitaceae</taxon>
        <taxon>Purpureocillium</taxon>
    </lineage>
</organism>
<gene>
    <name evidence="1" type="ORF">ACCO45_013261</name>
</gene>
<dbReference type="Proteomes" id="UP001638806">
    <property type="component" value="Unassembled WGS sequence"/>
</dbReference>
<evidence type="ECO:0000313" key="1">
    <source>
        <dbReference type="EMBL" id="KAL3953318.1"/>
    </source>
</evidence>